<organism evidence="1 2">
    <name type="scientific">Portunus trituberculatus</name>
    <name type="common">Swimming crab</name>
    <name type="synonym">Neptunus trituberculatus</name>
    <dbReference type="NCBI Taxonomy" id="210409"/>
    <lineage>
        <taxon>Eukaryota</taxon>
        <taxon>Metazoa</taxon>
        <taxon>Ecdysozoa</taxon>
        <taxon>Arthropoda</taxon>
        <taxon>Crustacea</taxon>
        <taxon>Multicrustacea</taxon>
        <taxon>Malacostraca</taxon>
        <taxon>Eumalacostraca</taxon>
        <taxon>Eucarida</taxon>
        <taxon>Decapoda</taxon>
        <taxon>Pleocyemata</taxon>
        <taxon>Brachyura</taxon>
        <taxon>Eubrachyura</taxon>
        <taxon>Portunoidea</taxon>
        <taxon>Portunidae</taxon>
        <taxon>Portuninae</taxon>
        <taxon>Portunus</taxon>
    </lineage>
</organism>
<reference evidence="1 2" key="1">
    <citation type="submission" date="2019-05" db="EMBL/GenBank/DDBJ databases">
        <title>Another draft genome of Portunus trituberculatus and its Hox gene families provides insights of decapod evolution.</title>
        <authorList>
            <person name="Jeong J.-H."/>
            <person name="Song I."/>
            <person name="Kim S."/>
            <person name="Choi T."/>
            <person name="Kim D."/>
            <person name="Ryu S."/>
            <person name="Kim W."/>
        </authorList>
    </citation>
    <scope>NUCLEOTIDE SEQUENCE [LARGE SCALE GENOMIC DNA]</scope>
    <source>
        <tissue evidence="1">Muscle</tissue>
    </source>
</reference>
<dbReference type="EMBL" id="VSRR010065891">
    <property type="protein sequence ID" value="MPC84609.1"/>
    <property type="molecule type" value="Genomic_DNA"/>
</dbReference>
<comment type="caution">
    <text evidence="1">The sequence shown here is derived from an EMBL/GenBank/DDBJ whole genome shotgun (WGS) entry which is preliminary data.</text>
</comment>
<protein>
    <submittedName>
        <fullName evidence="1">Uncharacterized protein</fullName>
    </submittedName>
</protein>
<dbReference type="Proteomes" id="UP000324222">
    <property type="component" value="Unassembled WGS sequence"/>
</dbReference>
<dbReference type="AlphaFoldDB" id="A0A5B7IR74"/>
<sequence length="91" mass="10233">MVWQVTFAPDKTHVMVVSRSPAASQAVEGQLQFEGEQLSLQEHIKILVVTIDRELRYDTHITSVARQTSQRVSALRRVAGSLDPRGNLTLY</sequence>
<proteinExistence type="predicted"/>
<evidence type="ECO:0000313" key="1">
    <source>
        <dbReference type="EMBL" id="MPC84609.1"/>
    </source>
</evidence>
<dbReference type="OrthoDB" id="6364030at2759"/>
<accession>A0A5B7IR74</accession>
<evidence type="ECO:0000313" key="2">
    <source>
        <dbReference type="Proteomes" id="UP000324222"/>
    </source>
</evidence>
<name>A0A5B7IR74_PORTR</name>
<gene>
    <name evidence="1" type="ORF">E2C01_079353</name>
</gene>
<keyword evidence="2" id="KW-1185">Reference proteome</keyword>